<feature type="domain" description="HTH merR-type" evidence="2">
    <location>
        <begin position="9"/>
        <end position="78"/>
    </location>
</feature>
<dbReference type="PRINTS" id="PR00040">
    <property type="entry name" value="HTHMERR"/>
</dbReference>
<keyword evidence="1" id="KW-0238">DNA-binding</keyword>
<sequence length="343" mass="38244">MVPVDDNELYSIGDTARRTGLSVSAIRFYSDIGIIPPTELTNGGFRLYDIHAVARLSLVRTLREMDANLDEVRRLLAEETTLRELATTHLGLVERQTRRLQARRAVLRTIVKQHSSTEQVSLMHKLVSMSDDERDRLIDEFWDEITDGINVHPAFAEQMHQWRCKLPEEPTTEQLEAWIELADLVRDAEYRRSVRQFFETSFSASERSIEITAPPMLAAIEKQHKVDLEAAEAQQRGVAVDSPMAREIVERLVVATAEITAEASGRAADEADIEEVRGWLADPPELNNVGDAVDGFMTQWGGIFDRFIALTATINGTPGPDPAGTAATEAWVAAVIKAAEDPK</sequence>
<dbReference type="PANTHER" id="PTHR30204">
    <property type="entry name" value="REDOX-CYCLING DRUG-SENSING TRANSCRIPTIONAL ACTIVATOR SOXR"/>
    <property type="match status" value="1"/>
</dbReference>
<dbReference type="SUPFAM" id="SSF46955">
    <property type="entry name" value="Putative DNA-binding domain"/>
    <property type="match status" value="1"/>
</dbReference>
<dbReference type="GO" id="GO:0003700">
    <property type="term" value="F:DNA-binding transcription factor activity"/>
    <property type="evidence" value="ECO:0007669"/>
    <property type="project" value="InterPro"/>
</dbReference>
<dbReference type="Pfam" id="PF13411">
    <property type="entry name" value="MerR_1"/>
    <property type="match status" value="1"/>
</dbReference>
<reference evidence="4" key="1">
    <citation type="submission" date="2016-03" db="EMBL/GenBank/DDBJ databases">
        <title>Complete genome sequence of the type strain Actinoalloteichus hymeniacidonis DSM 45092.</title>
        <authorList>
            <person name="Schaffert L."/>
            <person name="Albersmeier A."/>
            <person name="Winkler A."/>
            <person name="Kalinowski J."/>
            <person name="Zotchev S."/>
            <person name="Ruckert C."/>
        </authorList>
    </citation>
    <scope>NUCLEOTIDE SEQUENCE [LARGE SCALE GENOMIC DNA]</scope>
    <source>
        <strain evidence="4">HPA177(T) (DSM 45092(T))</strain>
    </source>
</reference>
<dbReference type="EMBL" id="CP014859">
    <property type="protein sequence ID" value="AOS66147.1"/>
    <property type="molecule type" value="Genomic_DNA"/>
</dbReference>
<dbReference type="GO" id="GO:0003677">
    <property type="term" value="F:DNA binding"/>
    <property type="evidence" value="ECO:0007669"/>
    <property type="project" value="UniProtKB-KW"/>
</dbReference>
<dbReference type="PANTHER" id="PTHR30204:SF93">
    <property type="entry name" value="HTH MERR-TYPE DOMAIN-CONTAINING PROTEIN"/>
    <property type="match status" value="1"/>
</dbReference>
<keyword evidence="4" id="KW-1185">Reference proteome</keyword>
<proteinExistence type="predicted"/>
<organism evidence="3 4">
    <name type="scientific">Actinoalloteichus hymeniacidonis</name>
    <dbReference type="NCBI Taxonomy" id="340345"/>
    <lineage>
        <taxon>Bacteria</taxon>
        <taxon>Bacillati</taxon>
        <taxon>Actinomycetota</taxon>
        <taxon>Actinomycetes</taxon>
        <taxon>Pseudonocardiales</taxon>
        <taxon>Pseudonocardiaceae</taxon>
        <taxon>Actinoalloteichus</taxon>
    </lineage>
</organism>
<gene>
    <name evidence="3" type="ORF">TL08_26895</name>
</gene>
<name>A0AAC9HUW0_9PSEU</name>
<protein>
    <submittedName>
        <fullName evidence="3">Transcriptional regulator</fullName>
    </submittedName>
</protein>
<dbReference type="Proteomes" id="UP000095210">
    <property type="component" value="Chromosome"/>
</dbReference>
<evidence type="ECO:0000259" key="2">
    <source>
        <dbReference type="PROSITE" id="PS50937"/>
    </source>
</evidence>
<dbReference type="InterPro" id="IPR047057">
    <property type="entry name" value="MerR_fam"/>
</dbReference>
<dbReference type="SMART" id="SM00422">
    <property type="entry name" value="HTH_MERR"/>
    <property type="match status" value="1"/>
</dbReference>
<dbReference type="AlphaFoldDB" id="A0AAC9HUW0"/>
<dbReference type="InterPro" id="IPR000551">
    <property type="entry name" value="MerR-type_HTH_dom"/>
</dbReference>
<dbReference type="InterPro" id="IPR009061">
    <property type="entry name" value="DNA-bd_dom_put_sf"/>
</dbReference>
<dbReference type="CDD" id="cd00592">
    <property type="entry name" value="HTH_MerR-like"/>
    <property type="match status" value="1"/>
</dbReference>
<dbReference type="KEGG" id="ahm:TL08_26895"/>
<accession>A0AAC9HUW0</accession>
<evidence type="ECO:0000313" key="4">
    <source>
        <dbReference type="Proteomes" id="UP000095210"/>
    </source>
</evidence>
<evidence type="ECO:0000313" key="3">
    <source>
        <dbReference type="EMBL" id="AOS66147.1"/>
    </source>
</evidence>
<evidence type="ECO:0000256" key="1">
    <source>
        <dbReference type="ARBA" id="ARBA00023125"/>
    </source>
</evidence>
<dbReference type="PROSITE" id="PS50937">
    <property type="entry name" value="HTH_MERR_2"/>
    <property type="match status" value="1"/>
</dbReference>
<dbReference type="Gene3D" id="1.10.1660.10">
    <property type="match status" value="1"/>
</dbReference>